<gene>
    <name evidence="1" type="ORF">psyc5s11_43000</name>
</gene>
<keyword evidence="2" id="KW-1185">Reference proteome</keyword>
<name>A0ABM7T8D1_9CLOT</name>
<proteinExistence type="predicted"/>
<accession>A0ABM7T8D1</accession>
<organism evidence="1 2">
    <name type="scientific">Clostridium gelidum</name>
    <dbReference type="NCBI Taxonomy" id="704125"/>
    <lineage>
        <taxon>Bacteria</taxon>
        <taxon>Bacillati</taxon>
        <taxon>Bacillota</taxon>
        <taxon>Clostridia</taxon>
        <taxon>Eubacteriales</taxon>
        <taxon>Clostridiaceae</taxon>
        <taxon>Clostridium</taxon>
    </lineage>
</organism>
<dbReference type="EMBL" id="AP024849">
    <property type="protein sequence ID" value="BCZ48233.1"/>
    <property type="molecule type" value="Genomic_DNA"/>
</dbReference>
<evidence type="ECO:0000313" key="2">
    <source>
        <dbReference type="Proteomes" id="UP000824633"/>
    </source>
</evidence>
<sequence>MQRYQDVISFERVSFVSSLDYEFSISVIHKLSTSKKFLQLFLYYIPTSEVTFMPYIFVKVEIRGHAFVKCFIRNFNDYTS</sequence>
<protein>
    <submittedName>
        <fullName evidence="1">Uncharacterized protein</fullName>
    </submittedName>
</protein>
<evidence type="ECO:0000313" key="1">
    <source>
        <dbReference type="EMBL" id="BCZ48233.1"/>
    </source>
</evidence>
<dbReference type="Proteomes" id="UP000824633">
    <property type="component" value="Chromosome"/>
</dbReference>
<reference evidence="2" key="1">
    <citation type="submission" date="2021-07" db="EMBL/GenBank/DDBJ databases">
        <title>Complete genome sequencing of a Clostridium isolate.</title>
        <authorList>
            <person name="Ueki A."/>
            <person name="Tonouchi A."/>
        </authorList>
    </citation>
    <scope>NUCLEOTIDE SEQUENCE [LARGE SCALE GENOMIC DNA]</scope>
    <source>
        <strain evidence="2">C5S11</strain>
    </source>
</reference>